<dbReference type="VEuPathDB" id="FungiDB:SDRG_08022"/>
<dbReference type="InParanoid" id="T0QJ01"/>
<dbReference type="OrthoDB" id="68276at2759"/>
<evidence type="ECO:0000313" key="3">
    <source>
        <dbReference type="Proteomes" id="UP000030762"/>
    </source>
</evidence>
<gene>
    <name evidence="2" type="ORF">SDRG_08022</name>
</gene>
<feature type="region of interest" description="Disordered" evidence="1">
    <location>
        <begin position="1"/>
        <end position="20"/>
    </location>
</feature>
<organism evidence="2 3">
    <name type="scientific">Saprolegnia diclina (strain VS20)</name>
    <dbReference type="NCBI Taxonomy" id="1156394"/>
    <lineage>
        <taxon>Eukaryota</taxon>
        <taxon>Sar</taxon>
        <taxon>Stramenopiles</taxon>
        <taxon>Oomycota</taxon>
        <taxon>Saprolegniomycetes</taxon>
        <taxon>Saprolegniales</taxon>
        <taxon>Saprolegniaceae</taxon>
        <taxon>Saprolegnia</taxon>
    </lineage>
</organism>
<protein>
    <submittedName>
        <fullName evidence="2">Uncharacterized protein</fullName>
    </submittedName>
</protein>
<sequence length="124" mass="13973">MTPIAMRRRTSPNNAAMTPLKESLPSKYDSFFTKSTSSVSDTAPASPALYPPLKPRGMSLPQVTLTTHGPKPRTLTVDLERPPLPLPNVAVDFNFQSIFQRIHECVHKIQDIKKDLEHETTRHR</sequence>
<proteinExistence type="predicted"/>
<reference evidence="2 3" key="1">
    <citation type="submission" date="2012-04" db="EMBL/GenBank/DDBJ databases">
        <title>The Genome Sequence of Saprolegnia declina VS20.</title>
        <authorList>
            <consortium name="The Broad Institute Genome Sequencing Platform"/>
            <person name="Russ C."/>
            <person name="Nusbaum C."/>
            <person name="Tyler B."/>
            <person name="van West P."/>
            <person name="Dieguez-Uribeondo J."/>
            <person name="de Bruijn I."/>
            <person name="Tripathy S."/>
            <person name="Jiang R."/>
            <person name="Young S.K."/>
            <person name="Zeng Q."/>
            <person name="Gargeya S."/>
            <person name="Fitzgerald M."/>
            <person name="Haas B."/>
            <person name="Abouelleil A."/>
            <person name="Alvarado L."/>
            <person name="Arachchi H.M."/>
            <person name="Berlin A."/>
            <person name="Chapman S.B."/>
            <person name="Goldberg J."/>
            <person name="Griggs A."/>
            <person name="Gujja S."/>
            <person name="Hansen M."/>
            <person name="Howarth C."/>
            <person name="Imamovic A."/>
            <person name="Larimer J."/>
            <person name="McCowen C."/>
            <person name="Montmayeur A."/>
            <person name="Murphy C."/>
            <person name="Neiman D."/>
            <person name="Pearson M."/>
            <person name="Priest M."/>
            <person name="Roberts A."/>
            <person name="Saif S."/>
            <person name="Shea T."/>
            <person name="Sisk P."/>
            <person name="Sykes S."/>
            <person name="Wortman J."/>
            <person name="Nusbaum C."/>
            <person name="Birren B."/>
        </authorList>
    </citation>
    <scope>NUCLEOTIDE SEQUENCE [LARGE SCALE GENOMIC DNA]</scope>
    <source>
        <strain evidence="2 3">VS20</strain>
    </source>
</reference>
<feature type="compositionally biased region" description="Basic residues" evidence="1">
    <location>
        <begin position="1"/>
        <end position="10"/>
    </location>
</feature>
<name>T0QJ01_SAPDV</name>
<dbReference type="OMA" id="MTPIAMR"/>
<accession>T0QJ01</accession>
<dbReference type="RefSeq" id="XP_008612112.1">
    <property type="nucleotide sequence ID" value="XM_008613890.1"/>
</dbReference>
<dbReference type="AlphaFoldDB" id="T0QJ01"/>
<evidence type="ECO:0000256" key="1">
    <source>
        <dbReference type="SAM" id="MobiDB-lite"/>
    </source>
</evidence>
<evidence type="ECO:0000313" key="2">
    <source>
        <dbReference type="EMBL" id="EQC34706.1"/>
    </source>
</evidence>
<dbReference type="GeneID" id="19948749"/>
<dbReference type="Proteomes" id="UP000030762">
    <property type="component" value="Unassembled WGS sequence"/>
</dbReference>
<dbReference type="EMBL" id="JH767154">
    <property type="protein sequence ID" value="EQC34706.1"/>
    <property type="molecule type" value="Genomic_DNA"/>
</dbReference>
<feature type="region of interest" description="Disordered" evidence="1">
    <location>
        <begin position="35"/>
        <end position="61"/>
    </location>
</feature>
<keyword evidence="3" id="KW-1185">Reference proteome</keyword>